<dbReference type="InterPro" id="IPR036388">
    <property type="entry name" value="WH-like_DNA-bd_sf"/>
</dbReference>
<evidence type="ECO:0000256" key="5">
    <source>
        <dbReference type="ARBA" id="ARBA00022786"/>
    </source>
</evidence>
<dbReference type="GO" id="GO:0031625">
    <property type="term" value="F:ubiquitin protein ligase binding"/>
    <property type="evidence" value="ECO:0007669"/>
    <property type="project" value="InterPro"/>
</dbReference>
<dbReference type="InterPro" id="IPR036317">
    <property type="entry name" value="Cullin_homology_sf"/>
</dbReference>
<evidence type="ECO:0000313" key="13">
    <source>
        <dbReference type="Proteomes" id="UP000694383"/>
    </source>
</evidence>
<dbReference type="GO" id="GO:0031462">
    <property type="term" value="C:Cul2-RING ubiquitin ligase complex"/>
    <property type="evidence" value="ECO:0007669"/>
    <property type="project" value="UniProtKB-ARBA"/>
</dbReference>
<organism evidence="12 13">
    <name type="scientific">Oryzias sinensis</name>
    <name type="common">Chinese medaka</name>
    <dbReference type="NCBI Taxonomy" id="183150"/>
    <lineage>
        <taxon>Eukaryota</taxon>
        <taxon>Metazoa</taxon>
        <taxon>Chordata</taxon>
        <taxon>Craniata</taxon>
        <taxon>Vertebrata</taxon>
        <taxon>Euteleostomi</taxon>
        <taxon>Actinopterygii</taxon>
        <taxon>Neopterygii</taxon>
        <taxon>Teleostei</taxon>
        <taxon>Neoteleostei</taxon>
        <taxon>Acanthomorphata</taxon>
        <taxon>Ovalentaria</taxon>
        <taxon>Atherinomorphae</taxon>
        <taxon>Beloniformes</taxon>
        <taxon>Adrianichthyidae</taxon>
        <taxon>Oryziinae</taxon>
        <taxon>Oryzias</taxon>
    </lineage>
</organism>
<dbReference type="SMART" id="SM00884">
    <property type="entry name" value="Cullin_Nedd8"/>
    <property type="match status" value="1"/>
</dbReference>
<evidence type="ECO:0000256" key="9">
    <source>
        <dbReference type="PROSITE-ProRule" id="PRU00330"/>
    </source>
</evidence>
<dbReference type="PROSITE" id="PS01256">
    <property type="entry name" value="CULLIN_1"/>
    <property type="match status" value="1"/>
</dbReference>
<keyword evidence="6" id="KW-0832">Ubl conjugation</keyword>
<reference evidence="12" key="2">
    <citation type="submission" date="2025-09" db="UniProtKB">
        <authorList>
            <consortium name="Ensembl"/>
        </authorList>
    </citation>
    <scope>IDENTIFICATION</scope>
</reference>
<dbReference type="Pfam" id="PF26557">
    <property type="entry name" value="Cullin_AB"/>
    <property type="match status" value="1"/>
</dbReference>
<dbReference type="GeneTree" id="ENSGT00940000154926"/>
<dbReference type="Pfam" id="PF10557">
    <property type="entry name" value="Cullin_Nedd8"/>
    <property type="match status" value="1"/>
</dbReference>
<dbReference type="PANTHER" id="PTHR11932">
    <property type="entry name" value="CULLIN"/>
    <property type="match status" value="1"/>
</dbReference>
<proteinExistence type="inferred from homology"/>
<dbReference type="Gene3D" id="4.10.1030.10">
    <property type="entry name" value="Ring Box Chain A, domain 5"/>
    <property type="match status" value="1"/>
</dbReference>
<dbReference type="FunFam" id="1.20.1310.10:FF:000012">
    <property type="entry name" value="Cullin 2"/>
    <property type="match status" value="1"/>
</dbReference>
<dbReference type="SUPFAM" id="SSF46785">
    <property type="entry name" value="Winged helix' DNA-binding domain"/>
    <property type="match status" value="1"/>
</dbReference>
<sequence length="575" mass="66041">MFPEIKYLNLDSVWACDTLMDISAEGVQNQHGGESDRSFSVDAQFRLKLCQPLLSLCSSPPYKVLARLKDEEVRCRKYLHPSSYAKVIHECQQRMVADHLQFLHGECQNIIRQEKREDMANMYTLLRAVSSGLPHMIQELQVHIHNEGIRGTSNLSQENMPTLFVESVLEVHSKFVQLINTVLNGDQHFMSALDKVTHMCGSGSSQVIDRVVPLLRLSMQLAKYCDNLLKKSAKGMTENEVEDKLTSFITVFKYIDDKDIFQKFYARMLAKRLIHGLSLSMDSEEAMINKLKQACGYEFTSKLHRMYTDMSVSADLNNKFNNFIKTQETVVDLGISFQIYVLQAGAWPLTHVPSSTFAIPQELEKSVQMFELFYNQHFSGRKLTWLHYLCTGEVKMNYLSKPYVAMVTTYQMAVLLAFNNSQTVTYKELQDGTQMNEKELQKTVKSLLDVKMLNHDSEKVFDFVFAGPFLGDSFASNLTKFKITTSMQKDTPQEMEQTRSAVDEDRKMYLQAAIVRIMKARKVLRHNALIQEVINQSKARFNPSISMIKKCIEVLIDKQYIERSQTSADEYSYVA</sequence>
<keyword evidence="7" id="KW-0539">Nucleus</keyword>
<name>A0A8C7ZK70_9TELE</name>
<dbReference type="AlphaFoldDB" id="A0A8C7ZK70"/>
<dbReference type="Pfam" id="PF00888">
    <property type="entry name" value="Cullin"/>
    <property type="match status" value="1"/>
</dbReference>
<evidence type="ECO:0000256" key="6">
    <source>
        <dbReference type="ARBA" id="ARBA00022843"/>
    </source>
</evidence>
<dbReference type="PROSITE" id="PS50069">
    <property type="entry name" value="CULLIN_2"/>
    <property type="match status" value="1"/>
</dbReference>
<dbReference type="GO" id="GO:0005634">
    <property type="term" value="C:nucleus"/>
    <property type="evidence" value="ECO:0007669"/>
    <property type="project" value="UniProtKB-SubCell"/>
</dbReference>
<dbReference type="SUPFAM" id="SSF75632">
    <property type="entry name" value="Cullin homology domain"/>
    <property type="match status" value="1"/>
</dbReference>
<evidence type="ECO:0000256" key="10">
    <source>
        <dbReference type="RuleBase" id="RU003829"/>
    </source>
</evidence>
<dbReference type="GO" id="GO:0006511">
    <property type="term" value="P:ubiquitin-dependent protein catabolic process"/>
    <property type="evidence" value="ECO:0007669"/>
    <property type="project" value="InterPro"/>
</dbReference>
<evidence type="ECO:0000259" key="11">
    <source>
        <dbReference type="PROSITE" id="PS50069"/>
    </source>
</evidence>
<dbReference type="Gene3D" id="1.20.1310.10">
    <property type="entry name" value="Cullin Repeats"/>
    <property type="match status" value="3"/>
</dbReference>
<dbReference type="Ensembl" id="ENSOSIT00000046788.1">
    <property type="protein sequence ID" value="ENSOSIP00000044469.1"/>
    <property type="gene ID" value="ENSOSIG00000021218.1"/>
</dbReference>
<dbReference type="InterPro" id="IPR059120">
    <property type="entry name" value="Cullin-like_AB"/>
</dbReference>
<evidence type="ECO:0000256" key="3">
    <source>
        <dbReference type="ARBA" id="ARBA00006019"/>
    </source>
</evidence>
<reference evidence="12" key="1">
    <citation type="submission" date="2025-08" db="UniProtKB">
        <authorList>
            <consortium name="Ensembl"/>
        </authorList>
    </citation>
    <scope>IDENTIFICATION</scope>
</reference>
<dbReference type="FunFam" id="1.20.1310.10:FF:000022">
    <property type="entry name" value="Cullin-2 isoform 2"/>
    <property type="match status" value="1"/>
</dbReference>
<dbReference type="FunFam" id="4.10.1030.10:FF:000002">
    <property type="entry name" value="cullin homolog 1"/>
    <property type="match status" value="1"/>
</dbReference>
<accession>A0A8C7ZK70</accession>
<evidence type="ECO:0000313" key="12">
    <source>
        <dbReference type="Ensembl" id="ENSOSIP00000044469.1"/>
    </source>
</evidence>
<evidence type="ECO:0000256" key="2">
    <source>
        <dbReference type="ARBA" id="ARBA00004906"/>
    </source>
</evidence>
<evidence type="ECO:0000256" key="8">
    <source>
        <dbReference type="ARBA" id="ARBA00069610"/>
    </source>
</evidence>
<dbReference type="SUPFAM" id="SSF74788">
    <property type="entry name" value="Cullin repeat-like"/>
    <property type="match status" value="1"/>
</dbReference>
<dbReference type="InterPro" id="IPR045093">
    <property type="entry name" value="Cullin"/>
</dbReference>
<keyword evidence="4" id="KW-1017">Isopeptide bond</keyword>
<dbReference type="InterPro" id="IPR016157">
    <property type="entry name" value="Cullin_CS"/>
</dbReference>
<dbReference type="InterPro" id="IPR016159">
    <property type="entry name" value="Cullin_repeat-like_dom_sf"/>
</dbReference>
<comment type="pathway">
    <text evidence="2">Protein modification; protein ubiquitination.</text>
</comment>
<dbReference type="InterPro" id="IPR001373">
    <property type="entry name" value="Cullin_N"/>
</dbReference>
<evidence type="ECO:0000256" key="7">
    <source>
        <dbReference type="ARBA" id="ARBA00023242"/>
    </source>
</evidence>
<evidence type="ECO:0000256" key="1">
    <source>
        <dbReference type="ARBA" id="ARBA00004123"/>
    </source>
</evidence>
<feature type="domain" description="Cullin family profile" evidence="11">
    <location>
        <begin position="216"/>
        <end position="448"/>
    </location>
</feature>
<dbReference type="GO" id="GO:0016567">
    <property type="term" value="P:protein ubiquitination"/>
    <property type="evidence" value="ECO:0007669"/>
    <property type="project" value="UniProtKB-UniPathway"/>
</dbReference>
<evidence type="ECO:0000256" key="4">
    <source>
        <dbReference type="ARBA" id="ARBA00022499"/>
    </source>
</evidence>
<dbReference type="Proteomes" id="UP000694383">
    <property type="component" value="Unplaced"/>
</dbReference>
<dbReference type="InterPro" id="IPR016158">
    <property type="entry name" value="Cullin_homology"/>
</dbReference>
<protein>
    <recommendedName>
        <fullName evidence="8">Cullin-2</fullName>
    </recommendedName>
</protein>
<dbReference type="FunFam" id="3.30.230.130:FF:000003">
    <property type="entry name" value="Cullin 2"/>
    <property type="match status" value="1"/>
</dbReference>
<dbReference type="UniPathway" id="UPA00143"/>
<keyword evidence="5" id="KW-0833">Ubl conjugation pathway</keyword>
<comment type="subcellular location">
    <subcellularLocation>
        <location evidence="1">Nucleus</location>
    </subcellularLocation>
</comment>
<dbReference type="Gene3D" id="1.10.10.10">
    <property type="entry name" value="Winged helix-like DNA-binding domain superfamily/Winged helix DNA-binding domain"/>
    <property type="match status" value="2"/>
</dbReference>
<dbReference type="InterPro" id="IPR036390">
    <property type="entry name" value="WH_DNA-bd_sf"/>
</dbReference>
<keyword evidence="13" id="KW-1185">Reference proteome</keyword>
<dbReference type="SMART" id="SM00182">
    <property type="entry name" value="CULLIN"/>
    <property type="match status" value="1"/>
</dbReference>
<dbReference type="InterPro" id="IPR019559">
    <property type="entry name" value="Cullin_neddylation_domain"/>
</dbReference>
<comment type="similarity">
    <text evidence="3 9 10">Belongs to the cullin family.</text>
</comment>
<dbReference type="FunFam" id="1.10.10.10:FF:000014">
    <property type="entry name" value="Cullin 1"/>
    <property type="match status" value="1"/>
</dbReference>